<accession>A0ABV1ZZG8</accession>
<comment type="caution">
    <text evidence="10">The sequence shown here is derived from an EMBL/GenBank/DDBJ whole genome shotgun (WGS) entry which is preliminary data.</text>
</comment>
<dbReference type="Gene3D" id="3.30.300.50">
    <property type="match status" value="2"/>
</dbReference>
<dbReference type="EMBL" id="JBEQNB010000010">
    <property type="protein sequence ID" value="MES0836071.1"/>
    <property type="molecule type" value="Genomic_DNA"/>
</dbReference>
<dbReference type="Pfam" id="PF02983">
    <property type="entry name" value="Pro_Al_protease"/>
    <property type="match status" value="1"/>
</dbReference>
<name>A0ABV1ZZG8_9ACTN</name>
<dbReference type="PIRSF" id="PIRSF001134">
    <property type="entry name" value="Streptogrisin"/>
    <property type="match status" value="1"/>
</dbReference>
<dbReference type="RefSeq" id="WP_352984967.1">
    <property type="nucleotide sequence ID" value="NZ_JBEQNA010000010.1"/>
</dbReference>
<keyword evidence="11" id="KW-1185">Reference proteome</keyword>
<comment type="similarity">
    <text evidence="1">Belongs to the peptidase S1 family.</text>
</comment>
<dbReference type="SUPFAM" id="SSF54806">
    <property type="entry name" value="Alpha-lytic protease prodomain"/>
    <property type="match status" value="1"/>
</dbReference>
<evidence type="ECO:0000256" key="1">
    <source>
        <dbReference type="ARBA" id="ARBA00007664"/>
    </source>
</evidence>
<evidence type="ECO:0000256" key="2">
    <source>
        <dbReference type="ARBA" id="ARBA00022670"/>
    </source>
</evidence>
<dbReference type="Gene3D" id="2.40.10.10">
    <property type="entry name" value="Trypsin-like serine proteases"/>
    <property type="match status" value="2"/>
</dbReference>
<evidence type="ECO:0000313" key="11">
    <source>
        <dbReference type="Proteomes" id="UP001432401"/>
    </source>
</evidence>
<evidence type="ECO:0000256" key="5">
    <source>
        <dbReference type="ARBA" id="ARBA00022825"/>
    </source>
</evidence>
<dbReference type="PRINTS" id="PR00861">
    <property type="entry name" value="ALYTICPTASE"/>
</dbReference>
<dbReference type="InterPro" id="IPR001316">
    <property type="entry name" value="Pept_S1A_streptogrisin"/>
</dbReference>
<dbReference type="InterPro" id="IPR035070">
    <property type="entry name" value="Streptogrisin_prodomain"/>
</dbReference>
<keyword evidence="3 8" id="KW-0732">Signal</keyword>
<evidence type="ECO:0000256" key="8">
    <source>
        <dbReference type="SAM" id="SignalP"/>
    </source>
</evidence>
<evidence type="ECO:0000256" key="7">
    <source>
        <dbReference type="ARBA" id="ARBA00023157"/>
    </source>
</evidence>
<dbReference type="GO" id="GO:0006508">
    <property type="term" value="P:proteolysis"/>
    <property type="evidence" value="ECO:0007669"/>
    <property type="project" value="UniProtKB-KW"/>
</dbReference>
<evidence type="ECO:0000256" key="4">
    <source>
        <dbReference type="ARBA" id="ARBA00022801"/>
    </source>
</evidence>
<feature type="domain" description="Peptidase S1A alpha-lytic prodomain" evidence="9">
    <location>
        <begin position="132"/>
        <end position="187"/>
    </location>
</feature>
<feature type="signal peptide" evidence="8">
    <location>
        <begin position="1"/>
        <end position="35"/>
    </location>
</feature>
<keyword evidence="7" id="KW-1015">Disulfide bond</keyword>
<dbReference type="Proteomes" id="UP001432401">
    <property type="component" value="Unassembled WGS sequence"/>
</dbReference>
<dbReference type="InterPro" id="IPR009003">
    <property type="entry name" value="Peptidase_S1_PA"/>
</dbReference>
<keyword evidence="5" id="KW-0720">Serine protease</keyword>
<evidence type="ECO:0000256" key="3">
    <source>
        <dbReference type="ARBA" id="ARBA00022729"/>
    </source>
</evidence>
<keyword evidence="2 10" id="KW-0645">Protease</keyword>
<protein>
    <submittedName>
        <fullName evidence="10">Alpha-lytic protease prodomain-containing protein</fullName>
    </submittedName>
</protein>
<dbReference type="GO" id="GO:0008233">
    <property type="term" value="F:peptidase activity"/>
    <property type="evidence" value="ECO:0007669"/>
    <property type="project" value="UniProtKB-KW"/>
</dbReference>
<dbReference type="InterPro" id="IPR043504">
    <property type="entry name" value="Peptidase_S1_PA_chymotrypsin"/>
</dbReference>
<keyword evidence="4" id="KW-0378">Hydrolase</keyword>
<keyword evidence="6" id="KW-0865">Zymogen</keyword>
<evidence type="ECO:0000256" key="6">
    <source>
        <dbReference type="ARBA" id="ARBA00023145"/>
    </source>
</evidence>
<gene>
    <name evidence="10" type="ORF">ABUK86_20000</name>
</gene>
<organism evidence="10 11">
    <name type="scientific">Nocardiopsis tropica</name>
    <dbReference type="NCBI Taxonomy" id="109330"/>
    <lineage>
        <taxon>Bacteria</taxon>
        <taxon>Bacillati</taxon>
        <taxon>Actinomycetota</taxon>
        <taxon>Actinomycetes</taxon>
        <taxon>Streptosporangiales</taxon>
        <taxon>Nocardiopsidaceae</taxon>
        <taxon>Nocardiopsis</taxon>
    </lineage>
</organism>
<sequence length="393" mass="38921">MHASPSPVPRTAGALLALSLTTVLAFGSAPAPSWAALPAAPDSTAPARPGSSAGPADAVAAQFGLSPSAARDLLRAQEEAARADAEAAEAAGPAYAGSVFDSSTLRLTVLVDTPSVAEEVRRTGARVEVVPRSADELDGVVAGLDAAGPRAGVVGWYPDPSEGAVVVETVDGASSEAAALVEDAGVDPAAVRVREGAEQAVPYAEVVGGRLFRTGGGVCTIGFAATAPGEPGFLTAGHCGTAGAPVESIPAGASGTFQHSQFPGSDGAFVRVGPGWTLTNLVDDQAGGFVEVTGSQPAPIGSTVCTSNPYNGWRCGRILGRNHTVSYPQGTVHGLTRTDVCSGPGGSGAPFVAGSQAQGVTSGGSGSCVSGGTTYFQDVNPLLAMWGLELVTS</sequence>
<dbReference type="SUPFAM" id="SSF50494">
    <property type="entry name" value="Trypsin-like serine proteases"/>
    <property type="match status" value="1"/>
</dbReference>
<dbReference type="InterPro" id="IPR037295">
    <property type="entry name" value="Alpha-lytic_protease_prodomain"/>
</dbReference>
<evidence type="ECO:0000259" key="9">
    <source>
        <dbReference type="Pfam" id="PF02983"/>
    </source>
</evidence>
<proteinExistence type="inferred from homology"/>
<dbReference type="CDD" id="cd21112">
    <property type="entry name" value="alphaLP-like"/>
    <property type="match status" value="1"/>
</dbReference>
<reference evidence="10 11" key="1">
    <citation type="submission" date="2024-06" db="EMBL/GenBank/DDBJ databases">
        <authorList>
            <person name="Bataeva Y.V."/>
            <person name="Grigorian L.N."/>
            <person name="Solomentsev V.I."/>
        </authorList>
    </citation>
    <scope>NUCLEOTIDE SEQUENCE [LARGE SCALE GENOMIC DNA]</scope>
    <source>
        <strain evidence="11">SCPM-O-B-12605 (RCAM04882)</strain>
    </source>
</reference>
<dbReference type="InterPro" id="IPR004236">
    <property type="entry name" value="Pept_S1_alpha_lytic"/>
</dbReference>
<evidence type="ECO:0000313" key="10">
    <source>
        <dbReference type="EMBL" id="MES0836071.1"/>
    </source>
</evidence>
<feature type="chain" id="PRO_5046082400" evidence="8">
    <location>
        <begin position="36"/>
        <end position="393"/>
    </location>
</feature>